<evidence type="ECO:0000256" key="3">
    <source>
        <dbReference type="ARBA" id="ARBA00022692"/>
    </source>
</evidence>
<dbReference type="AlphaFoldDB" id="A0A1J4RL67"/>
<dbReference type="GO" id="GO:0022857">
    <property type="term" value="F:transmembrane transporter activity"/>
    <property type="evidence" value="ECO:0007669"/>
    <property type="project" value="TreeGrafter"/>
</dbReference>
<dbReference type="InterPro" id="IPR050250">
    <property type="entry name" value="Macrolide_Exporter_MacB"/>
</dbReference>
<evidence type="ECO:0000259" key="8">
    <source>
        <dbReference type="Pfam" id="PF02687"/>
    </source>
</evidence>
<name>A0A1J4RL67_9BACT</name>
<proteinExistence type="inferred from homology"/>
<evidence type="ECO:0008006" key="12">
    <source>
        <dbReference type="Google" id="ProtNLM"/>
    </source>
</evidence>
<dbReference type="STRING" id="1805034.AUJ59_04375"/>
<evidence type="ECO:0000313" key="10">
    <source>
        <dbReference type="EMBL" id="OIN88171.1"/>
    </source>
</evidence>
<evidence type="ECO:0000256" key="4">
    <source>
        <dbReference type="ARBA" id="ARBA00022989"/>
    </source>
</evidence>
<dbReference type="PANTHER" id="PTHR30572:SF4">
    <property type="entry name" value="ABC TRANSPORTER PERMEASE YTRF"/>
    <property type="match status" value="1"/>
</dbReference>
<evidence type="ECO:0000256" key="1">
    <source>
        <dbReference type="ARBA" id="ARBA00004651"/>
    </source>
</evidence>
<dbReference type="InterPro" id="IPR003838">
    <property type="entry name" value="ABC3_permease_C"/>
</dbReference>
<keyword evidence="5 7" id="KW-0472">Membrane</keyword>
<reference evidence="10 11" key="1">
    <citation type="journal article" date="2016" name="Environ. Microbiol.">
        <title>Genomic resolution of a cold subsurface aquifer community provides metabolic insights for novel microbes adapted to high CO concentrations.</title>
        <authorList>
            <person name="Probst A.J."/>
            <person name="Castelle C.J."/>
            <person name="Singh A."/>
            <person name="Brown C.T."/>
            <person name="Anantharaman K."/>
            <person name="Sharon I."/>
            <person name="Hug L.A."/>
            <person name="Burstein D."/>
            <person name="Emerson J.B."/>
            <person name="Thomas B.C."/>
            <person name="Banfield J.F."/>
        </authorList>
    </citation>
    <scope>NUCLEOTIDE SEQUENCE [LARGE SCALE GENOMIC DNA]</scope>
    <source>
        <strain evidence="10">CG1_02_47_37</strain>
    </source>
</reference>
<comment type="similarity">
    <text evidence="6">Belongs to the ABC-4 integral membrane protein family.</text>
</comment>
<evidence type="ECO:0000256" key="5">
    <source>
        <dbReference type="ARBA" id="ARBA00023136"/>
    </source>
</evidence>
<keyword evidence="3 7" id="KW-0812">Transmembrane</keyword>
<dbReference type="PANTHER" id="PTHR30572">
    <property type="entry name" value="MEMBRANE COMPONENT OF TRANSPORTER-RELATED"/>
    <property type="match status" value="1"/>
</dbReference>
<sequence>MPIKQLLRTAWRSIKTNKSRSLLTVLGVIIGVASVIILVSVGSGLKDYITNEMQDMGSNLVMIIPGDIDLDKLGAGGSSAMSGSFAAMQASKLKLDYIEDLKQGIPEIKDVVGLVMGSAPIRYQNEAMSAQIIGTTENYTDLRQYGFTAGGFFSKSDVNSGRKVAAIGHKIADELFAGVVPIGEKIKLGEYRYAVIGVIEEKGGQGSLTPDDKVYVPITVAQRQFAQNNIGMIFAEAKTADGVALVVSRSEEILQRSLDEDEFTVLNQKEILSTVSGILNTLTAALGGIAAISLLVGGIGIMNIMLVSVTERTQEIGLRKALGAKPEVILAQFLTEAVVLSVGGGIVGILLGAGGALLLNIFMPATITAWSIVLAFVVSAAVGIIFGVAPAKKASQLSPIEALRHE</sequence>
<gene>
    <name evidence="10" type="ORF">AUJ59_04375</name>
</gene>
<dbReference type="InterPro" id="IPR025857">
    <property type="entry name" value="MacB_PCD"/>
</dbReference>
<dbReference type="Pfam" id="PF12704">
    <property type="entry name" value="MacB_PCD"/>
    <property type="match status" value="1"/>
</dbReference>
<keyword evidence="2" id="KW-1003">Cell membrane</keyword>
<feature type="domain" description="ABC3 transporter permease C-terminal" evidence="8">
    <location>
        <begin position="289"/>
        <end position="399"/>
    </location>
</feature>
<dbReference type="Pfam" id="PF02687">
    <property type="entry name" value="FtsX"/>
    <property type="match status" value="1"/>
</dbReference>
<evidence type="ECO:0000256" key="7">
    <source>
        <dbReference type="SAM" id="Phobius"/>
    </source>
</evidence>
<comment type="subcellular location">
    <subcellularLocation>
        <location evidence="1">Cell membrane</location>
        <topology evidence="1">Multi-pass membrane protein</topology>
    </subcellularLocation>
</comment>
<feature type="transmembrane region" description="Helical" evidence="7">
    <location>
        <begin position="367"/>
        <end position="389"/>
    </location>
</feature>
<dbReference type="EMBL" id="MNUI01000082">
    <property type="protein sequence ID" value="OIN88171.1"/>
    <property type="molecule type" value="Genomic_DNA"/>
</dbReference>
<evidence type="ECO:0000313" key="11">
    <source>
        <dbReference type="Proteomes" id="UP000183144"/>
    </source>
</evidence>
<keyword evidence="4 7" id="KW-1133">Transmembrane helix</keyword>
<feature type="transmembrane region" description="Helical" evidence="7">
    <location>
        <begin position="282"/>
        <end position="307"/>
    </location>
</feature>
<comment type="caution">
    <text evidence="10">The sequence shown here is derived from an EMBL/GenBank/DDBJ whole genome shotgun (WGS) entry which is preliminary data.</text>
</comment>
<dbReference type="GO" id="GO:0005886">
    <property type="term" value="C:plasma membrane"/>
    <property type="evidence" value="ECO:0007669"/>
    <property type="project" value="UniProtKB-SubCell"/>
</dbReference>
<organism evidence="10 11">
    <name type="scientific">Candidatus Beckwithbacteria bacterium CG1_02_47_37</name>
    <dbReference type="NCBI Taxonomy" id="1805034"/>
    <lineage>
        <taxon>Bacteria</taxon>
        <taxon>Candidatus Beckwithiibacteriota</taxon>
    </lineage>
</organism>
<evidence type="ECO:0000256" key="2">
    <source>
        <dbReference type="ARBA" id="ARBA00022475"/>
    </source>
</evidence>
<evidence type="ECO:0000256" key="6">
    <source>
        <dbReference type="ARBA" id="ARBA00038076"/>
    </source>
</evidence>
<dbReference type="Proteomes" id="UP000183144">
    <property type="component" value="Unassembled WGS sequence"/>
</dbReference>
<feature type="domain" description="MacB-like periplasmic core" evidence="9">
    <location>
        <begin position="21"/>
        <end position="247"/>
    </location>
</feature>
<protein>
    <recommendedName>
        <fullName evidence="12">Multidrug ABC transporter substrate-binding protein</fullName>
    </recommendedName>
</protein>
<feature type="transmembrane region" description="Helical" evidence="7">
    <location>
        <begin position="328"/>
        <end position="361"/>
    </location>
</feature>
<evidence type="ECO:0000259" key="9">
    <source>
        <dbReference type="Pfam" id="PF12704"/>
    </source>
</evidence>
<feature type="transmembrane region" description="Helical" evidence="7">
    <location>
        <begin position="21"/>
        <end position="45"/>
    </location>
</feature>
<accession>A0A1J4RL67</accession>